<dbReference type="PANTHER" id="PTHR13238:SF0">
    <property type="entry name" value="CILIA- AND FLAGELLA-ASSOCIATED PROTEIN 298"/>
    <property type="match status" value="1"/>
</dbReference>
<evidence type="ECO:0000313" key="2">
    <source>
        <dbReference type="Proteomes" id="UP000189703"/>
    </source>
</evidence>
<dbReference type="OMA" id="QLCDYIG"/>
<name>A0A1U7ZWA5_NELNU</name>
<evidence type="ECO:0000313" key="3">
    <source>
        <dbReference type="RefSeq" id="XP_010253372.1"/>
    </source>
</evidence>
<dbReference type="AlphaFoldDB" id="A0A1U7ZWA5"/>
<dbReference type="OrthoDB" id="276065at2759"/>
<organism evidence="2 3">
    <name type="scientific">Nelumbo nucifera</name>
    <name type="common">Sacred lotus</name>
    <dbReference type="NCBI Taxonomy" id="4432"/>
    <lineage>
        <taxon>Eukaryota</taxon>
        <taxon>Viridiplantae</taxon>
        <taxon>Streptophyta</taxon>
        <taxon>Embryophyta</taxon>
        <taxon>Tracheophyta</taxon>
        <taxon>Spermatophyta</taxon>
        <taxon>Magnoliopsida</taxon>
        <taxon>Proteales</taxon>
        <taxon>Nelumbonaceae</taxon>
        <taxon>Nelumbo</taxon>
    </lineage>
</organism>
<sequence length="200" mass="22509">MVQIQVKQDEEKQFLYHCLSTTGVNEIAKDVIEIANLQTRTQRFVLALEPRLLQLGVAGGYLNAASIPLRRALSEAKTYASKDQVLNKKPLSPHVLKDHIQAIEREVMVNQSLDLSDSTQLQQLFSGSSSDLKLMQEDTTQLWWAGKELMRNKRLCDYIGENEKTKIMIRLQLPASDPGHSMIAVTSSSNECRPTERAQG</sequence>
<dbReference type="Pfam" id="PF11069">
    <property type="entry name" value="CFAP298"/>
    <property type="match status" value="1"/>
</dbReference>
<dbReference type="Proteomes" id="UP000189703">
    <property type="component" value="Unplaced"/>
</dbReference>
<proteinExistence type="inferred from homology"/>
<gene>
    <name evidence="3" type="primary">LOC104594670</name>
</gene>
<dbReference type="eggNOG" id="ENOG502RRHP">
    <property type="taxonomic scope" value="Eukaryota"/>
</dbReference>
<dbReference type="RefSeq" id="XP_010253372.1">
    <property type="nucleotide sequence ID" value="XM_010255070.2"/>
</dbReference>
<dbReference type="KEGG" id="nnu:104594670"/>
<reference evidence="3" key="1">
    <citation type="submission" date="2025-08" db="UniProtKB">
        <authorList>
            <consortium name="RefSeq"/>
        </authorList>
    </citation>
    <scope>IDENTIFICATION</scope>
</reference>
<accession>A0A1U7ZWA5</accession>
<protein>
    <submittedName>
        <fullName evidence="3">UPF0769 protein C21orf59 homolog</fullName>
    </submittedName>
</protein>
<dbReference type="GeneID" id="104594670"/>
<comment type="similarity">
    <text evidence="1">Belongs to the CFAP298 family.</text>
</comment>
<keyword evidence="2" id="KW-1185">Reference proteome</keyword>
<dbReference type="PANTHER" id="PTHR13238">
    <property type="entry name" value="PROTEIN C21ORF59"/>
    <property type="match status" value="1"/>
</dbReference>
<dbReference type="InterPro" id="IPR021298">
    <property type="entry name" value="CFAP298"/>
</dbReference>
<evidence type="ECO:0000256" key="1">
    <source>
        <dbReference type="ARBA" id="ARBA00009619"/>
    </source>
</evidence>